<accession>A0ABS4F4E7</accession>
<dbReference type="RefSeq" id="WP_210094021.1">
    <property type="nucleotide sequence ID" value="NZ_BOSA01000012.1"/>
</dbReference>
<keyword evidence="1" id="KW-0812">Transmembrane</keyword>
<keyword evidence="1" id="KW-1133">Transmembrane helix</keyword>
<evidence type="ECO:0000313" key="3">
    <source>
        <dbReference type="Proteomes" id="UP000706926"/>
    </source>
</evidence>
<organism evidence="2 3">
    <name type="scientific">Paenibacillus lactis</name>
    <dbReference type="NCBI Taxonomy" id="228574"/>
    <lineage>
        <taxon>Bacteria</taxon>
        <taxon>Bacillati</taxon>
        <taxon>Bacillota</taxon>
        <taxon>Bacilli</taxon>
        <taxon>Bacillales</taxon>
        <taxon>Paenibacillaceae</taxon>
        <taxon>Paenibacillus</taxon>
    </lineage>
</organism>
<feature type="transmembrane region" description="Helical" evidence="1">
    <location>
        <begin position="12"/>
        <end position="30"/>
    </location>
</feature>
<gene>
    <name evidence="2" type="ORF">J2Z18_000189</name>
</gene>
<evidence type="ECO:0000313" key="2">
    <source>
        <dbReference type="EMBL" id="MBP1891120.1"/>
    </source>
</evidence>
<proteinExistence type="predicted"/>
<keyword evidence="1" id="KW-0472">Membrane</keyword>
<feature type="transmembrane region" description="Helical" evidence="1">
    <location>
        <begin position="42"/>
        <end position="60"/>
    </location>
</feature>
<dbReference type="GeneID" id="95402248"/>
<protein>
    <submittedName>
        <fullName evidence="2">Uncharacterized protein</fullName>
    </submittedName>
</protein>
<reference evidence="2 3" key="1">
    <citation type="submission" date="2021-03" db="EMBL/GenBank/DDBJ databases">
        <title>Genomic Encyclopedia of Type Strains, Phase IV (KMG-IV): sequencing the most valuable type-strain genomes for metagenomic binning, comparative biology and taxonomic classification.</title>
        <authorList>
            <person name="Goeker M."/>
        </authorList>
    </citation>
    <scope>NUCLEOTIDE SEQUENCE [LARGE SCALE GENOMIC DNA]</scope>
    <source>
        <strain evidence="2 3">DSM 15596</strain>
    </source>
</reference>
<name>A0ABS4F4E7_9BACL</name>
<keyword evidence="3" id="KW-1185">Reference proteome</keyword>
<dbReference type="Proteomes" id="UP000706926">
    <property type="component" value="Unassembled WGS sequence"/>
</dbReference>
<comment type="caution">
    <text evidence="2">The sequence shown here is derived from an EMBL/GenBank/DDBJ whole genome shotgun (WGS) entry which is preliminary data.</text>
</comment>
<sequence>MKLYPEMFLSPWHLIVLLFVLIAWVGLMIGRYDRKTILRSTGLTALVFYFIVTIPVGLITQESLYKQETMLAELDQSFEEKKEESSLTSVQDHIIVYAGAYRNDDGADILVYAGNYHSSETFTGNIRVSVYDKDKEEVFTETYERVTLAPGEKKKLDTTYTSQPMDTYYLQYEAQP</sequence>
<dbReference type="EMBL" id="JAGGKI010000001">
    <property type="protein sequence ID" value="MBP1891120.1"/>
    <property type="molecule type" value="Genomic_DNA"/>
</dbReference>
<evidence type="ECO:0000256" key="1">
    <source>
        <dbReference type="SAM" id="Phobius"/>
    </source>
</evidence>